<dbReference type="InterPro" id="IPR011095">
    <property type="entry name" value="Dala_Dala_lig_C"/>
</dbReference>
<dbReference type="NCBIfam" id="TIGR01205">
    <property type="entry name" value="D_ala_D_alaTIGR"/>
    <property type="match status" value="1"/>
</dbReference>
<dbReference type="NCBIfam" id="NF002378">
    <property type="entry name" value="PRK01372.1"/>
    <property type="match status" value="1"/>
</dbReference>
<feature type="active site" evidence="13">
    <location>
        <position position="176"/>
    </location>
</feature>
<evidence type="ECO:0000256" key="1">
    <source>
        <dbReference type="ARBA" id="ARBA00001936"/>
    </source>
</evidence>
<dbReference type="InterPro" id="IPR005905">
    <property type="entry name" value="D_ala_D_ala"/>
</dbReference>
<evidence type="ECO:0000256" key="12">
    <source>
        <dbReference type="HAMAP-Rule" id="MF_00047"/>
    </source>
</evidence>
<dbReference type="NCBIfam" id="NF002528">
    <property type="entry name" value="PRK01966.1-4"/>
    <property type="match status" value="1"/>
</dbReference>
<dbReference type="EMBL" id="BOMH01000028">
    <property type="protein sequence ID" value="GID65770.1"/>
    <property type="molecule type" value="Genomic_DNA"/>
</dbReference>
<dbReference type="RefSeq" id="WP_239174978.1">
    <property type="nucleotide sequence ID" value="NZ_BAAAUC010000019.1"/>
</dbReference>
<name>A0A919IPI2_9ACTN</name>
<feature type="domain" description="ATP-grasp" evidence="17">
    <location>
        <begin position="132"/>
        <end position="333"/>
    </location>
</feature>
<protein>
    <recommendedName>
        <fullName evidence="12">D-alanine--D-alanine ligase</fullName>
        <ecNumber evidence="12">6.3.2.4</ecNumber>
    </recommendedName>
    <alternativeName>
        <fullName evidence="12">D-Ala-D-Ala ligase</fullName>
    </alternativeName>
    <alternativeName>
        <fullName evidence="12">D-alanylalanine synthetase</fullName>
    </alternativeName>
</protein>
<feature type="binding site" evidence="14">
    <location>
        <position position="128"/>
    </location>
    <ligand>
        <name>ATP</name>
        <dbReference type="ChEBI" id="CHEBI:30616"/>
    </ligand>
</feature>
<evidence type="ECO:0000256" key="8">
    <source>
        <dbReference type="ARBA" id="ARBA00022960"/>
    </source>
</evidence>
<evidence type="ECO:0000256" key="10">
    <source>
        <dbReference type="ARBA" id="ARBA00023211"/>
    </source>
</evidence>
<feature type="binding site" evidence="15">
    <location>
        <position position="300"/>
    </location>
    <ligand>
        <name>Mg(2+)</name>
        <dbReference type="ChEBI" id="CHEBI:18420"/>
        <label>2</label>
    </ligand>
</feature>
<comment type="cofactor">
    <cofactor evidence="1">
        <name>Mn(2+)</name>
        <dbReference type="ChEBI" id="CHEBI:29035"/>
    </cofactor>
</comment>
<keyword evidence="3 12" id="KW-0436">Ligase</keyword>
<dbReference type="EC" id="6.3.2.4" evidence="12"/>
<evidence type="ECO:0000256" key="7">
    <source>
        <dbReference type="ARBA" id="ARBA00022842"/>
    </source>
</evidence>
<dbReference type="Gene3D" id="3.30.1490.20">
    <property type="entry name" value="ATP-grasp fold, A domain"/>
    <property type="match status" value="1"/>
</dbReference>
<evidence type="ECO:0000256" key="14">
    <source>
        <dbReference type="PIRSR" id="PIRSR039102-2"/>
    </source>
</evidence>
<keyword evidence="11 12" id="KW-0961">Cell wall biogenesis/degradation</keyword>
<accession>A0A919IPI2</accession>
<keyword evidence="8 12" id="KW-0133">Cell shape</keyword>
<comment type="cofactor">
    <cofactor evidence="15">
        <name>Mg(2+)</name>
        <dbReference type="ChEBI" id="CHEBI:18420"/>
    </cofactor>
    <cofactor evidence="15">
        <name>Mn(2+)</name>
        <dbReference type="ChEBI" id="CHEBI:29035"/>
    </cofactor>
    <text evidence="15">Binds 2 magnesium or manganese ions per subunit.</text>
</comment>
<feature type="binding site" evidence="14">
    <location>
        <begin position="299"/>
        <end position="300"/>
    </location>
    <ligand>
        <name>ATP</name>
        <dbReference type="ChEBI" id="CHEBI:30616"/>
    </ligand>
</feature>
<evidence type="ECO:0000256" key="13">
    <source>
        <dbReference type="PIRSR" id="PIRSR039102-1"/>
    </source>
</evidence>
<comment type="caution">
    <text evidence="18">The sequence shown here is derived from an EMBL/GenBank/DDBJ whole genome shotgun (WGS) entry which is preliminary data.</text>
</comment>
<proteinExistence type="inferred from homology"/>
<evidence type="ECO:0000256" key="9">
    <source>
        <dbReference type="ARBA" id="ARBA00022984"/>
    </source>
</evidence>
<dbReference type="GO" id="GO:0046872">
    <property type="term" value="F:metal ion binding"/>
    <property type="evidence" value="ECO:0007669"/>
    <property type="project" value="UniProtKB-KW"/>
</dbReference>
<dbReference type="GO" id="GO:0009252">
    <property type="term" value="P:peptidoglycan biosynthetic process"/>
    <property type="evidence" value="ECO:0007669"/>
    <property type="project" value="UniProtKB-UniRule"/>
</dbReference>
<evidence type="ECO:0000313" key="18">
    <source>
        <dbReference type="EMBL" id="GID65770.1"/>
    </source>
</evidence>
<keyword evidence="19" id="KW-1185">Reference proteome</keyword>
<feature type="binding site" evidence="14">
    <location>
        <begin position="206"/>
        <end position="213"/>
    </location>
    <ligand>
        <name>ATP</name>
        <dbReference type="ChEBI" id="CHEBI:30616"/>
    </ligand>
</feature>
<dbReference type="Gene3D" id="3.30.470.20">
    <property type="entry name" value="ATP-grasp fold, B domain"/>
    <property type="match status" value="1"/>
</dbReference>
<feature type="binding site" evidence="15">
    <location>
        <position position="288"/>
    </location>
    <ligand>
        <name>Mg(2+)</name>
        <dbReference type="ChEBI" id="CHEBI:18420"/>
        <label>1</label>
    </ligand>
</feature>
<feature type="binding site" evidence="15">
    <location>
        <position position="300"/>
    </location>
    <ligand>
        <name>Mg(2+)</name>
        <dbReference type="ChEBI" id="CHEBI:18420"/>
        <label>1</label>
    </ligand>
</feature>
<dbReference type="HAMAP" id="MF_00047">
    <property type="entry name" value="Dala_Dala_lig"/>
    <property type="match status" value="1"/>
</dbReference>
<feature type="active site" evidence="13">
    <location>
        <position position="20"/>
    </location>
</feature>
<dbReference type="PROSITE" id="PS50975">
    <property type="entry name" value="ATP_GRASP"/>
    <property type="match status" value="1"/>
</dbReference>
<comment type="similarity">
    <text evidence="2 12">Belongs to the D-alanine--D-alanine ligase family.</text>
</comment>
<comment type="function">
    <text evidence="12">Cell wall formation.</text>
</comment>
<reference evidence="18" key="1">
    <citation type="submission" date="2021-01" db="EMBL/GenBank/DDBJ databases">
        <title>Whole genome shotgun sequence of Actinoplanes cyaneus NBRC 14990.</title>
        <authorList>
            <person name="Komaki H."/>
            <person name="Tamura T."/>
        </authorList>
    </citation>
    <scope>NUCLEOTIDE SEQUENCE</scope>
    <source>
        <strain evidence="18">NBRC 14990</strain>
    </source>
</reference>
<evidence type="ECO:0000256" key="16">
    <source>
        <dbReference type="PROSITE-ProRule" id="PRU00409"/>
    </source>
</evidence>
<evidence type="ECO:0000256" key="11">
    <source>
        <dbReference type="ARBA" id="ARBA00023316"/>
    </source>
</evidence>
<feature type="binding site" evidence="14">
    <location>
        <begin position="176"/>
        <end position="177"/>
    </location>
    <ligand>
        <name>ATP</name>
        <dbReference type="ChEBI" id="CHEBI:30616"/>
    </ligand>
</feature>
<evidence type="ECO:0000256" key="15">
    <source>
        <dbReference type="PIRSR" id="PIRSR039102-3"/>
    </source>
</evidence>
<keyword evidence="9 12" id="KW-0573">Peptidoglycan synthesis</keyword>
<gene>
    <name evidence="12 18" type="primary">ddl</name>
    <name evidence="18" type="ORF">Acy02nite_36510</name>
</gene>
<dbReference type="AlphaFoldDB" id="A0A919IPI2"/>
<dbReference type="GO" id="GO:0005829">
    <property type="term" value="C:cytosol"/>
    <property type="evidence" value="ECO:0007669"/>
    <property type="project" value="TreeGrafter"/>
</dbReference>
<keyword evidence="5 14" id="KW-0547">Nucleotide-binding</keyword>
<dbReference type="PIRSF" id="PIRSF039102">
    <property type="entry name" value="Ddl/VanB"/>
    <property type="match status" value="1"/>
</dbReference>
<dbReference type="Pfam" id="PF07478">
    <property type="entry name" value="Dala_Dala_lig_C"/>
    <property type="match status" value="1"/>
</dbReference>
<keyword evidence="10 15" id="KW-0464">Manganese</keyword>
<keyword evidence="12" id="KW-0963">Cytoplasm</keyword>
<organism evidence="18 19">
    <name type="scientific">Actinoplanes cyaneus</name>
    <dbReference type="NCBI Taxonomy" id="52696"/>
    <lineage>
        <taxon>Bacteria</taxon>
        <taxon>Bacillati</taxon>
        <taxon>Actinomycetota</taxon>
        <taxon>Actinomycetes</taxon>
        <taxon>Micromonosporales</taxon>
        <taxon>Micromonosporaceae</taxon>
        <taxon>Actinoplanes</taxon>
    </lineage>
</organism>
<dbReference type="InterPro" id="IPR016185">
    <property type="entry name" value="PreATP-grasp_dom_sf"/>
</dbReference>
<sequence>MHRSAGRTRVAVIFGGRSAEHDISCGSAASVLRFLDRGRYEVLPIRIARDGVWQIGTDTGTSAVFPAGSTSPLTSMIAALGALRTADVAFPVLHGPFGEDGTVQGLLETAGIRYVGSGVLASATGMDKQFTKTIVAAEGVAVAPGVVLRDGDDDVTDPDRERLGLPVFVKPARGGSSVGVSRVDDWADLEQALVLARKHDTKVLVEAAVDGREVDLAVLQRTDGTLDVGPALEIRHGASFFDFDAKYTPGAAEFVIPADLDQVQRGQLEDAARRVFTALGCAGLLRADFFLTAGGVVLNEVNTLPGLTELSQFPRIWRAAGMPYPELLDHLLSTAR</sequence>
<keyword evidence="7 15" id="KW-0460">Magnesium</keyword>
<feature type="binding site" evidence="14">
    <location>
        <begin position="168"/>
        <end position="170"/>
    </location>
    <ligand>
        <name>ATP</name>
        <dbReference type="ChEBI" id="CHEBI:30616"/>
    </ligand>
</feature>
<evidence type="ECO:0000256" key="5">
    <source>
        <dbReference type="ARBA" id="ARBA00022741"/>
    </source>
</evidence>
<dbReference type="SUPFAM" id="SSF56059">
    <property type="entry name" value="Glutathione synthetase ATP-binding domain-like"/>
    <property type="match status" value="1"/>
</dbReference>
<evidence type="ECO:0000256" key="3">
    <source>
        <dbReference type="ARBA" id="ARBA00022598"/>
    </source>
</evidence>
<dbReference type="InterPro" id="IPR011761">
    <property type="entry name" value="ATP-grasp"/>
</dbReference>
<comment type="pathway">
    <text evidence="12">Cell wall biogenesis; peptidoglycan biosynthesis.</text>
</comment>
<dbReference type="PANTHER" id="PTHR23132:SF25">
    <property type="entry name" value="D-ALANINE--D-ALANINE LIGASE A"/>
    <property type="match status" value="1"/>
</dbReference>
<comment type="subcellular location">
    <subcellularLocation>
        <location evidence="12">Cytoplasm</location>
    </subcellularLocation>
</comment>
<dbReference type="Pfam" id="PF01820">
    <property type="entry name" value="Dala_Dala_lig_N"/>
    <property type="match status" value="1"/>
</dbReference>
<comment type="catalytic activity">
    <reaction evidence="12">
        <text>2 D-alanine + ATP = D-alanyl-D-alanine + ADP + phosphate + H(+)</text>
        <dbReference type="Rhea" id="RHEA:11224"/>
        <dbReference type="ChEBI" id="CHEBI:15378"/>
        <dbReference type="ChEBI" id="CHEBI:30616"/>
        <dbReference type="ChEBI" id="CHEBI:43474"/>
        <dbReference type="ChEBI" id="CHEBI:57416"/>
        <dbReference type="ChEBI" id="CHEBI:57822"/>
        <dbReference type="ChEBI" id="CHEBI:456216"/>
        <dbReference type="EC" id="6.3.2.4"/>
    </reaction>
</comment>
<dbReference type="InterPro" id="IPR013815">
    <property type="entry name" value="ATP_grasp_subdomain_1"/>
</dbReference>
<dbReference type="InterPro" id="IPR000291">
    <property type="entry name" value="D-Ala_lig_Van_CS"/>
</dbReference>
<keyword evidence="4 15" id="KW-0479">Metal-binding</keyword>
<evidence type="ECO:0000256" key="4">
    <source>
        <dbReference type="ARBA" id="ARBA00022723"/>
    </source>
</evidence>
<feature type="active site" evidence="13">
    <location>
        <position position="311"/>
    </location>
</feature>
<dbReference type="InterPro" id="IPR011127">
    <property type="entry name" value="Dala_Dala_lig_N"/>
</dbReference>
<evidence type="ECO:0000313" key="19">
    <source>
        <dbReference type="Proteomes" id="UP000619479"/>
    </source>
</evidence>
<dbReference type="GO" id="GO:0071555">
    <property type="term" value="P:cell wall organization"/>
    <property type="evidence" value="ECO:0007669"/>
    <property type="project" value="UniProtKB-KW"/>
</dbReference>
<evidence type="ECO:0000256" key="2">
    <source>
        <dbReference type="ARBA" id="ARBA00010871"/>
    </source>
</evidence>
<dbReference type="GO" id="GO:0008360">
    <property type="term" value="P:regulation of cell shape"/>
    <property type="evidence" value="ECO:0007669"/>
    <property type="project" value="UniProtKB-KW"/>
</dbReference>
<evidence type="ECO:0000256" key="6">
    <source>
        <dbReference type="ARBA" id="ARBA00022840"/>
    </source>
</evidence>
<evidence type="ECO:0000259" key="17">
    <source>
        <dbReference type="PROSITE" id="PS50975"/>
    </source>
</evidence>
<dbReference type="SUPFAM" id="SSF52440">
    <property type="entry name" value="PreATP-grasp domain"/>
    <property type="match status" value="1"/>
</dbReference>
<keyword evidence="6 16" id="KW-0067">ATP-binding</keyword>
<dbReference type="Proteomes" id="UP000619479">
    <property type="component" value="Unassembled WGS sequence"/>
</dbReference>
<feature type="binding site" evidence="15">
    <location>
        <position position="302"/>
    </location>
    <ligand>
        <name>Mg(2+)</name>
        <dbReference type="ChEBI" id="CHEBI:18420"/>
        <label>2</label>
    </ligand>
</feature>
<dbReference type="Gene3D" id="3.40.50.20">
    <property type="match status" value="1"/>
</dbReference>
<dbReference type="PANTHER" id="PTHR23132">
    <property type="entry name" value="D-ALANINE--D-ALANINE LIGASE"/>
    <property type="match status" value="1"/>
</dbReference>
<dbReference type="GO" id="GO:0008716">
    <property type="term" value="F:D-alanine-D-alanine ligase activity"/>
    <property type="evidence" value="ECO:0007669"/>
    <property type="project" value="UniProtKB-UniRule"/>
</dbReference>
<dbReference type="GO" id="GO:0005524">
    <property type="term" value="F:ATP binding"/>
    <property type="evidence" value="ECO:0007669"/>
    <property type="project" value="UniProtKB-UniRule"/>
</dbReference>
<dbReference type="PROSITE" id="PS00843">
    <property type="entry name" value="DALA_DALA_LIGASE_1"/>
    <property type="match status" value="1"/>
</dbReference>